<feature type="binding site" evidence="15">
    <location>
        <position position="114"/>
    </location>
    <ligand>
        <name>Mg(2+)</name>
        <dbReference type="ChEBI" id="CHEBI:18420"/>
    </ligand>
</feature>
<keyword evidence="18" id="KW-1185">Reference proteome</keyword>
<dbReference type="GO" id="GO:0042802">
    <property type="term" value="F:identical protein binding"/>
    <property type="evidence" value="ECO:0007669"/>
    <property type="project" value="UniProtKB-ARBA"/>
</dbReference>
<keyword evidence="7 15" id="KW-0507">mRNA processing</keyword>
<dbReference type="Gene3D" id="1.10.1520.10">
    <property type="entry name" value="Ribonuclease III domain"/>
    <property type="match status" value="1"/>
</dbReference>
<dbReference type="GO" id="GO:0006397">
    <property type="term" value="P:mRNA processing"/>
    <property type="evidence" value="ECO:0007669"/>
    <property type="project" value="UniProtKB-UniRule"/>
</dbReference>
<evidence type="ECO:0000256" key="6">
    <source>
        <dbReference type="ARBA" id="ARBA00022552"/>
    </source>
</evidence>
<evidence type="ECO:0000256" key="10">
    <source>
        <dbReference type="ARBA" id="ARBA00022723"/>
    </source>
</evidence>
<protein>
    <recommendedName>
        <fullName evidence="15">Ribonuclease 3</fullName>
        <ecNumber evidence="15">3.1.26.3</ecNumber>
    </recommendedName>
    <alternativeName>
        <fullName evidence="15">Ribonuclease III</fullName>
        <shortName evidence="15">RNase III</shortName>
    </alternativeName>
</protein>
<dbReference type="CDD" id="cd10845">
    <property type="entry name" value="DSRM_RNAse_III_family"/>
    <property type="match status" value="1"/>
</dbReference>
<evidence type="ECO:0000256" key="5">
    <source>
        <dbReference type="ARBA" id="ARBA00022490"/>
    </source>
</evidence>
<evidence type="ECO:0000256" key="15">
    <source>
        <dbReference type="HAMAP-Rule" id="MF_00104"/>
    </source>
</evidence>
<dbReference type="FunFam" id="1.10.1520.10:FF:000001">
    <property type="entry name" value="Ribonuclease 3"/>
    <property type="match status" value="1"/>
</dbReference>
<evidence type="ECO:0000256" key="11">
    <source>
        <dbReference type="ARBA" id="ARBA00022759"/>
    </source>
</evidence>
<dbReference type="OrthoDB" id="9805026at2"/>
<dbReference type="GO" id="GO:0008033">
    <property type="term" value="P:tRNA processing"/>
    <property type="evidence" value="ECO:0007669"/>
    <property type="project" value="UniProtKB-KW"/>
</dbReference>
<comment type="subunit">
    <text evidence="4 15">Homodimer.</text>
</comment>
<feature type="active site" evidence="15">
    <location>
        <position position="114"/>
    </location>
</feature>
<keyword evidence="14 15" id="KW-0694">RNA-binding</keyword>
<evidence type="ECO:0000313" key="17">
    <source>
        <dbReference type="EMBL" id="EGG30432.1"/>
    </source>
</evidence>
<dbReference type="eggNOG" id="COG0571">
    <property type="taxonomic scope" value="Bacteria"/>
</dbReference>
<dbReference type="SUPFAM" id="SSF69065">
    <property type="entry name" value="RNase III domain-like"/>
    <property type="match status" value="1"/>
</dbReference>
<dbReference type="PROSITE" id="PS00517">
    <property type="entry name" value="RNASE_3_1"/>
    <property type="match status" value="1"/>
</dbReference>
<evidence type="ECO:0000256" key="2">
    <source>
        <dbReference type="ARBA" id="ARBA00004496"/>
    </source>
</evidence>
<evidence type="ECO:0000256" key="4">
    <source>
        <dbReference type="ARBA" id="ARBA00011738"/>
    </source>
</evidence>
<dbReference type="InterPro" id="IPR011907">
    <property type="entry name" value="RNase_III"/>
</dbReference>
<comment type="caution">
    <text evidence="17">The sequence shown here is derived from an EMBL/GenBank/DDBJ whole genome shotgun (WGS) entry which is preliminary data.</text>
</comment>
<dbReference type="PROSITE" id="PS50137">
    <property type="entry name" value="DS_RBD"/>
    <property type="match status" value="1"/>
</dbReference>
<evidence type="ECO:0000256" key="13">
    <source>
        <dbReference type="ARBA" id="ARBA00022842"/>
    </source>
</evidence>
<dbReference type="Proteomes" id="UP000005615">
    <property type="component" value="Unassembled WGS sequence"/>
</dbReference>
<dbReference type="SMART" id="SM00535">
    <property type="entry name" value="RIBOc"/>
    <property type="match status" value="1"/>
</dbReference>
<dbReference type="CDD" id="cd00593">
    <property type="entry name" value="RIBOc"/>
    <property type="match status" value="1"/>
</dbReference>
<feature type="region of interest" description="Disordered" evidence="16">
    <location>
        <begin position="198"/>
        <end position="221"/>
    </location>
</feature>
<keyword evidence="10 15" id="KW-0479">Metal-binding</keyword>
<comment type="cofactor">
    <cofactor evidence="15">
        <name>Mg(2+)</name>
        <dbReference type="ChEBI" id="CHEBI:18420"/>
    </cofactor>
</comment>
<keyword evidence="12 15" id="KW-0378">Hydrolase</keyword>
<dbReference type="InterPro" id="IPR014720">
    <property type="entry name" value="dsRBD_dom"/>
</dbReference>
<dbReference type="GO" id="GO:0004525">
    <property type="term" value="F:ribonuclease III activity"/>
    <property type="evidence" value="ECO:0007669"/>
    <property type="project" value="UniProtKB-UniRule"/>
</dbReference>
<evidence type="ECO:0000256" key="1">
    <source>
        <dbReference type="ARBA" id="ARBA00000109"/>
    </source>
</evidence>
<keyword evidence="11 15" id="KW-0255">Endonuclease</keyword>
<dbReference type="EC" id="3.1.26.3" evidence="15"/>
<accession>F3KZK3</accession>
<keyword evidence="5 15" id="KW-0963">Cytoplasm</keyword>
<evidence type="ECO:0000256" key="9">
    <source>
        <dbReference type="ARBA" id="ARBA00022722"/>
    </source>
</evidence>
<keyword evidence="15" id="KW-0699">rRNA-binding</keyword>
<dbReference type="FunFam" id="3.30.160.20:FF:000003">
    <property type="entry name" value="Ribonuclease 3"/>
    <property type="match status" value="1"/>
</dbReference>
<dbReference type="PROSITE" id="PS50142">
    <property type="entry name" value="RNASE_3_2"/>
    <property type="match status" value="1"/>
</dbReference>
<dbReference type="SUPFAM" id="SSF54768">
    <property type="entry name" value="dsRNA-binding domain-like"/>
    <property type="match status" value="1"/>
</dbReference>
<dbReference type="EMBL" id="AEIG01000014">
    <property type="protein sequence ID" value="EGG30432.1"/>
    <property type="molecule type" value="Genomic_DNA"/>
</dbReference>
<dbReference type="SMART" id="SM00358">
    <property type="entry name" value="DSRM"/>
    <property type="match status" value="1"/>
</dbReference>
<keyword evidence="13 15" id="KW-0460">Magnesium</keyword>
<dbReference type="GO" id="GO:0019843">
    <property type="term" value="F:rRNA binding"/>
    <property type="evidence" value="ECO:0007669"/>
    <property type="project" value="UniProtKB-KW"/>
</dbReference>
<comment type="function">
    <text evidence="15">Digests double-stranded RNA. Involved in the processing of primary rRNA transcript to yield the immediate precursors to the large and small rRNAs (23S and 16S). Processes some mRNAs, and tRNAs when they are encoded in the rRNA operon. Processes pre-crRNA and tracrRNA of type II CRISPR loci if present in the organism.</text>
</comment>
<comment type="subcellular location">
    <subcellularLocation>
        <location evidence="2 15">Cytoplasm</location>
    </subcellularLocation>
</comment>
<evidence type="ECO:0000256" key="14">
    <source>
        <dbReference type="ARBA" id="ARBA00022884"/>
    </source>
</evidence>
<evidence type="ECO:0000256" key="12">
    <source>
        <dbReference type="ARBA" id="ARBA00022801"/>
    </source>
</evidence>
<feature type="binding site" evidence="15">
    <location>
        <position position="111"/>
    </location>
    <ligand>
        <name>Mg(2+)</name>
        <dbReference type="ChEBI" id="CHEBI:18420"/>
    </ligand>
</feature>
<evidence type="ECO:0000256" key="16">
    <source>
        <dbReference type="SAM" id="MobiDB-lite"/>
    </source>
</evidence>
<reference evidence="17 18" key="1">
    <citation type="journal article" date="2011" name="J. Bacteriol.">
        <title>Genome sequence of strain IMCC3088, a proteorhodopsin-containing marine bacterium belonging to the OM60/NOR5 clade.</title>
        <authorList>
            <person name="Jang Y."/>
            <person name="Oh H.M."/>
            <person name="Kang I."/>
            <person name="Lee K."/>
            <person name="Yang S.J."/>
            <person name="Cho J.C."/>
        </authorList>
    </citation>
    <scope>NUCLEOTIDE SEQUENCE [LARGE SCALE GENOMIC DNA]</scope>
    <source>
        <strain evidence="17 18">IMCC3088</strain>
    </source>
</reference>
<feature type="active site" evidence="15">
    <location>
        <position position="42"/>
    </location>
</feature>
<keyword evidence="8 15" id="KW-0819">tRNA processing</keyword>
<dbReference type="GO" id="GO:0005737">
    <property type="term" value="C:cytoplasm"/>
    <property type="evidence" value="ECO:0007669"/>
    <property type="project" value="UniProtKB-SubCell"/>
</dbReference>
<dbReference type="STRING" id="2518989.IMCC3088_409"/>
<keyword evidence="9 15" id="KW-0540">Nuclease</keyword>
<feature type="binding site" evidence="15">
    <location>
        <position position="38"/>
    </location>
    <ligand>
        <name>Mg(2+)</name>
        <dbReference type="ChEBI" id="CHEBI:18420"/>
    </ligand>
</feature>
<dbReference type="AlphaFoldDB" id="F3KZK3"/>
<name>F3KZK3_9GAMM</name>
<dbReference type="Pfam" id="PF00035">
    <property type="entry name" value="dsrm"/>
    <property type="match status" value="1"/>
</dbReference>
<gene>
    <name evidence="15" type="primary">rnc</name>
    <name evidence="17" type="ORF">IMCC3088_409</name>
</gene>
<comment type="catalytic activity">
    <reaction evidence="1 15">
        <text>Endonucleolytic cleavage to 5'-phosphomonoester.</text>
        <dbReference type="EC" id="3.1.26.3"/>
    </reaction>
</comment>
<sequence length="221" mass="24608">MQLSALQQAIGYQFKDLSLIELALAHRSVGAKNNERLEFLGDSLVNHVVAEALFKRYPKAPEGEMSRRRAYLVKGETLAAIAREKNLGDFVELGQGERKSGGHRRKSILADALEAVAAAILLDSDFETAKQVVFAWFRDRLNDETSFAASKDAKTSLQEWLQGRGLALPEYHLVATRGEDHQKVFVVECRVPSKGLKETASASSRRRAEQTSAQQILDRLQ</sequence>
<evidence type="ECO:0000256" key="3">
    <source>
        <dbReference type="ARBA" id="ARBA00010183"/>
    </source>
</evidence>
<dbReference type="InterPro" id="IPR000999">
    <property type="entry name" value="RNase_III_dom"/>
</dbReference>
<dbReference type="RefSeq" id="WP_009574844.1">
    <property type="nucleotide sequence ID" value="NZ_AEIG01000014.1"/>
</dbReference>
<dbReference type="Gene3D" id="3.30.160.20">
    <property type="match status" value="1"/>
</dbReference>
<evidence type="ECO:0000256" key="8">
    <source>
        <dbReference type="ARBA" id="ARBA00022694"/>
    </source>
</evidence>
<dbReference type="GO" id="GO:0010468">
    <property type="term" value="P:regulation of gene expression"/>
    <property type="evidence" value="ECO:0007669"/>
    <property type="project" value="TreeGrafter"/>
</dbReference>
<evidence type="ECO:0000256" key="7">
    <source>
        <dbReference type="ARBA" id="ARBA00022664"/>
    </source>
</evidence>
<dbReference type="HAMAP" id="MF_00104">
    <property type="entry name" value="RNase_III"/>
    <property type="match status" value="1"/>
</dbReference>
<dbReference type="GO" id="GO:0003725">
    <property type="term" value="F:double-stranded RNA binding"/>
    <property type="evidence" value="ECO:0007669"/>
    <property type="project" value="TreeGrafter"/>
</dbReference>
<proteinExistence type="inferred from homology"/>
<evidence type="ECO:0000313" key="18">
    <source>
        <dbReference type="Proteomes" id="UP000005615"/>
    </source>
</evidence>
<dbReference type="NCBIfam" id="TIGR02191">
    <property type="entry name" value="RNaseIII"/>
    <property type="match status" value="1"/>
</dbReference>
<dbReference type="GO" id="GO:0006364">
    <property type="term" value="P:rRNA processing"/>
    <property type="evidence" value="ECO:0007669"/>
    <property type="project" value="UniProtKB-UniRule"/>
</dbReference>
<dbReference type="Pfam" id="PF14622">
    <property type="entry name" value="Ribonucleas_3_3"/>
    <property type="match status" value="1"/>
</dbReference>
<dbReference type="GO" id="GO:0046872">
    <property type="term" value="F:metal ion binding"/>
    <property type="evidence" value="ECO:0007669"/>
    <property type="project" value="UniProtKB-KW"/>
</dbReference>
<dbReference type="PANTHER" id="PTHR11207:SF0">
    <property type="entry name" value="RIBONUCLEASE 3"/>
    <property type="match status" value="1"/>
</dbReference>
<dbReference type="InterPro" id="IPR036389">
    <property type="entry name" value="RNase_III_sf"/>
</dbReference>
<organism evidence="17 18">
    <name type="scientific">Aequoribacter fuscus</name>
    <dbReference type="NCBI Taxonomy" id="2518989"/>
    <lineage>
        <taxon>Bacteria</taxon>
        <taxon>Pseudomonadati</taxon>
        <taxon>Pseudomonadota</taxon>
        <taxon>Gammaproteobacteria</taxon>
        <taxon>Cellvibrionales</taxon>
        <taxon>Halieaceae</taxon>
        <taxon>Aequoribacter</taxon>
    </lineage>
</organism>
<keyword evidence="6 15" id="KW-0698">rRNA processing</keyword>
<dbReference type="PANTHER" id="PTHR11207">
    <property type="entry name" value="RIBONUCLEASE III"/>
    <property type="match status" value="1"/>
</dbReference>
<comment type="similarity">
    <text evidence="3">Belongs to the ribonuclease III family.</text>
</comment>